<dbReference type="EMBL" id="HBGA01056051">
    <property type="protein sequence ID" value="CAD9009533.1"/>
    <property type="molecule type" value="Transcribed_RNA"/>
</dbReference>
<feature type="compositionally biased region" description="Low complexity" evidence="1">
    <location>
        <begin position="17"/>
        <end position="26"/>
    </location>
</feature>
<dbReference type="PROSITE" id="PS50096">
    <property type="entry name" value="IQ"/>
    <property type="match status" value="1"/>
</dbReference>
<proteinExistence type="predicted"/>
<feature type="region of interest" description="Disordered" evidence="1">
    <location>
        <begin position="1"/>
        <end position="26"/>
    </location>
</feature>
<gene>
    <name evidence="2" type="ORF">EGYM00392_LOCUS20628</name>
</gene>
<name>A0A7S1IE25_9EUGL</name>
<accession>A0A7S1IE25</accession>
<feature type="compositionally biased region" description="Basic and acidic residues" evidence="1">
    <location>
        <begin position="1"/>
        <end position="14"/>
    </location>
</feature>
<sequence>MEERVEEAPRRPSTDDAAPFEGTAEEAAAAAKIQALKRGKDARAQVEAMKRGEATFGSHAKPVWDGIDCGPSPVCIARHILGGGYLHFAGPTAAPVLGLPPTGDAPAPPAASVEPVEVRCMPAPQPQPSPFPSSALAASPHSARHSVSLPRRDRWRQQREKRWCADGTSLETHIPVYDGLRDGSLQRYFSREPVRQALRGVGLMDRSGRVIEYDYKGKVLVSVVEQEFQTLDRDRELRARADAEERQALSLVKQRRTLELLRLQHLNELSRKPAKELTMANRRLLGPPKLHPKLYSAPELIAQRDLPTQRPPPPKGKGLRPLRASPSNLDLVNPLPALPKLTGPILAPIFTHSLSEPAH</sequence>
<evidence type="ECO:0000313" key="2">
    <source>
        <dbReference type="EMBL" id="CAD9009533.1"/>
    </source>
</evidence>
<protein>
    <submittedName>
        <fullName evidence="2">Uncharacterized protein</fullName>
    </submittedName>
</protein>
<feature type="region of interest" description="Disordered" evidence="1">
    <location>
        <begin position="301"/>
        <end position="327"/>
    </location>
</feature>
<evidence type="ECO:0000256" key="1">
    <source>
        <dbReference type="SAM" id="MobiDB-lite"/>
    </source>
</evidence>
<organism evidence="2">
    <name type="scientific">Eutreptiella gymnastica</name>
    <dbReference type="NCBI Taxonomy" id="73025"/>
    <lineage>
        <taxon>Eukaryota</taxon>
        <taxon>Discoba</taxon>
        <taxon>Euglenozoa</taxon>
        <taxon>Euglenida</taxon>
        <taxon>Spirocuta</taxon>
        <taxon>Euglenophyceae</taxon>
        <taxon>Eutreptiales</taxon>
        <taxon>Eutreptiaceae</taxon>
        <taxon>Eutreptiella</taxon>
    </lineage>
</organism>
<feature type="region of interest" description="Disordered" evidence="1">
    <location>
        <begin position="123"/>
        <end position="152"/>
    </location>
</feature>
<dbReference type="AlphaFoldDB" id="A0A7S1IE25"/>
<reference evidence="2" key="1">
    <citation type="submission" date="2021-01" db="EMBL/GenBank/DDBJ databases">
        <authorList>
            <person name="Corre E."/>
            <person name="Pelletier E."/>
            <person name="Niang G."/>
            <person name="Scheremetjew M."/>
            <person name="Finn R."/>
            <person name="Kale V."/>
            <person name="Holt S."/>
            <person name="Cochrane G."/>
            <person name="Meng A."/>
            <person name="Brown T."/>
            <person name="Cohen L."/>
        </authorList>
    </citation>
    <scope>NUCLEOTIDE SEQUENCE</scope>
    <source>
        <strain evidence="2">NIES-381</strain>
    </source>
</reference>
<feature type="compositionally biased region" description="Low complexity" evidence="1">
    <location>
        <begin position="132"/>
        <end position="141"/>
    </location>
</feature>